<reference evidence="3" key="1">
    <citation type="submission" date="2012-12" db="EMBL/GenBank/DDBJ databases">
        <authorList>
            <person name="Hellsten U."/>
            <person name="Grimwood J."/>
            <person name="Chapman J.A."/>
            <person name="Shapiro H."/>
            <person name="Aerts A."/>
            <person name="Otillar R.P."/>
            <person name="Terry A.Y."/>
            <person name="Boore J.L."/>
            <person name="Simakov O."/>
            <person name="Marletaz F."/>
            <person name="Cho S.-J."/>
            <person name="Edsinger-Gonzales E."/>
            <person name="Havlak P."/>
            <person name="Kuo D.-H."/>
            <person name="Larsson T."/>
            <person name="Lv J."/>
            <person name="Arendt D."/>
            <person name="Savage R."/>
            <person name="Osoegawa K."/>
            <person name="de Jong P."/>
            <person name="Lindberg D.R."/>
            <person name="Seaver E.C."/>
            <person name="Weisblat D.A."/>
            <person name="Putnam N.H."/>
            <person name="Grigoriev I.V."/>
            <person name="Rokhsar D.S."/>
        </authorList>
    </citation>
    <scope>NUCLEOTIDE SEQUENCE</scope>
    <source>
        <strain evidence="3">I ESC-2004</strain>
    </source>
</reference>
<reference evidence="1 3" key="2">
    <citation type="journal article" date="2013" name="Nature">
        <title>Insights into bilaterian evolution from three spiralian genomes.</title>
        <authorList>
            <person name="Simakov O."/>
            <person name="Marletaz F."/>
            <person name="Cho S.J."/>
            <person name="Edsinger-Gonzales E."/>
            <person name="Havlak P."/>
            <person name="Hellsten U."/>
            <person name="Kuo D.H."/>
            <person name="Larsson T."/>
            <person name="Lv J."/>
            <person name="Arendt D."/>
            <person name="Savage R."/>
            <person name="Osoegawa K."/>
            <person name="de Jong P."/>
            <person name="Grimwood J."/>
            <person name="Chapman J.A."/>
            <person name="Shapiro H."/>
            <person name="Aerts A."/>
            <person name="Otillar R.P."/>
            <person name="Terry A.Y."/>
            <person name="Boore J.L."/>
            <person name="Grigoriev I.V."/>
            <person name="Lindberg D.R."/>
            <person name="Seaver E.C."/>
            <person name="Weisblat D.A."/>
            <person name="Putnam N.H."/>
            <person name="Rokhsar D.S."/>
        </authorList>
    </citation>
    <scope>NUCLEOTIDE SEQUENCE</scope>
    <source>
        <strain evidence="1 3">I ESC-2004</strain>
    </source>
</reference>
<feature type="non-terminal residue" evidence="1">
    <location>
        <position position="122"/>
    </location>
</feature>
<organism evidence="1">
    <name type="scientific">Capitella teleta</name>
    <name type="common">Polychaete worm</name>
    <dbReference type="NCBI Taxonomy" id="283909"/>
    <lineage>
        <taxon>Eukaryota</taxon>
        <taxon>Metazoa</taxon>
        <taxon>Spiralia</taxon>
        <taxon>Lophotrochozoa</taxon>
        <taxon>Annelida</taxon>
        <taxon>Polychaeta</taxon>
        <taxon>Sedentaria</taxon>
        <taxon>Scolecida</taxon>
        <taxon>Capitellidae</taxon>
        <taxon>Capitella</taxon>
    </lineage>
</organism>
<sequence>NSSPEWDGISMKVFKRCLPAVMDPMLFVINLSLQQGVFPTELNLAKVIPVFKKGQEILICNYRPISFFLLFPKFLKKLMYSRLMSFIKRSNLLYSYQFGFRENHGANMALITTVDRILQAHE</sequence>
<feature type="non-terminal residue" evidence="1">
    <location>
        <position position="1"/>
    </location>
</feature>
<evidence type="ECO:0008006" key="4">
    <source>
        <dbReference type="Google" id="ProtNLM"/>
    </source>
</evidence>
<evidence type="ECO:0000313" key="2">
    <source>
        <dbReference type="EnsemblMetazoa" id="CapteP69023"/>
    </source>
</evidence>
<dbReference type="PANTHER" id="PTHR33395">
    <property type="entry name" value="TRANSCRIPTASE, PUTATIVE-RELATED-RELATED"/>
    <property type="match status" value="1"/>
</dbReference>
<dbReference type="EMBL" id="AMQN01012426">
    <property type="status" value="NOT_ANNOTATED_CDS"/>
    <property type="molecule type" value="Genomic_DNA"/>
</dbReference>
<dbReference type="STRING" id="283909.R7TK65"/>
<dbReference type="EMBL" id="KB309512">
    <property type="protein sequence ID" value="ELT94213.1"/>
    <property type="molecule type" value="Genomic_DNA"/>
</dbReference>
<dbReference type="OrthoDB" id="445826at2759"/>
<dbReference type="EnsemblMetazoa" id="CapteT69023">
    <property type="protein sequence ID" value="CapteP69023"/>
    <property type="gene ID" value="CapteG69023"/>
</dbReference>
<dbReference type="PANTHER" id="PTHR33395:SF22">
    <property type="entry name" value="REVERSE TRANSCRIPTASE DOMAIN-CONTAINING PROTEIN"/>
    <property type="match status" value="1"/>
</dbReference>
<evidence type="ECO:0000313" key="1">
    <source>
        <dbReference type="EMBL" id="ELT94213.1"/>
    </source>
</evidence>
<name>R7TK65_CAPTE</name>
<gene>
    <name evidence="1" type="ORF">CAPTEDRAFT_69023</name>
</gene>
<keyword evidence="3" id="KW-1185">Reference proteome</keyword>
<reference evidence="2" key="3">
    <citation type="submission" date="2015-06" db="UniProtKB">
        <authorList>
            <consortium name="EnsemblMetazoa"/>
        </authorList>
    </citation>
    <scope>IDENTIFICATION</scope>
</reference>
<dbReference type="EMBL" id="AMQN01012427">
    <property type="status" value="NOT_ANNOTATED_CDS"/>
    <property type="molecule type" value="Genomic_DNA"/>
</dbReference>
<dbReference type="HOGENOM" id="CLU_118269_2_2_1"/>
<dbReference type="Proteomes" id="UP000014760">
    <property type="component" value="Unassembled WGS sequence"/>
</dbReference>
<proteinExistence type="predicted"/>
<evidence type="ECO:0000313" key="3">
    <source>
        <dbReference type="Proteomes" id="UP000014760"/>
    </source>
</evidence>
<accession>R7TK65</accession>
<protein>
    <recommendedName>
        <fullName evidence="4">Reverse transcriptase domain-containing protein</fullName>
    </recommendedName>
</protein>
<dbReference type="OMA" id="KLMEHIM"/>
<dbReference type="AlphaFoldDB" id="R7TK65"/>